<feature type="domain" description="Translocation and assembly module TamB C-terminal" evidence="5">
    <location>
        <begin position="1005"/>
        <end position="1351"/>
    </location>
</feature>
<evidence type="ECO:0000256" key="1">
    <source>
        <dbReference type="ARBA" id="ARBA00004167"/>
    </source>
</evidence>
<reference evidence="6" key="1">
    <citation type="submission" date="2023-01" db="EMBL/GenBank/DDBJ databases">
        <title>The genome sequence of Kordiimonadaceae bacterium 6D33.</title>
        <authorList>
            <person name="Liu Y."/>
        </authorList>
    </citation>
    <scope>NUCLEOTIDE SEQUENCE</scope>
    <source>
        <strain evidence="6">6D33</strain>
    </source>
</reference>
<evidence type="ECO:0000313" key="6">
    <source>
        <dbReference type="EMBL" id="WCL55287.1"/>
    </source>
</evidence>
<gene>
    <name evidence="6" type="ORF">PH603_05890</name>
</gene>
<dbReference type="RefSeq" id="WP_289505078.1">
    <property type="nucleotide sequence ID" value="NZ_CP116805.1"/>
</dbReference>
<proteinExistence type="predicted"/>
<sequence length="1351" mass="142104">MSAAETMKAPSRLPRLMRRLTLALGILLLLAAGGVTGGYIWLRTPPGLDWLARTLSSRFDSETLDIEIASLQGDPFTNLTAQGLTIADANGIWLDAPELRLDWSPVALLTDNRLEIAALDGAPMTLNRMPKGGEKAPGGPLLPALPFGLQVGQVDLDVRFEENTYSLQAAGLQLDPETLAGRLTLAADGTGDRISLAISEAEAGAITIDGGIRAEPDGLVAELGGIMLERAHDLTLAAKIDGFNKGAGTLALSLHGDDVALAVNGPFNLAGKPLLDAADIRVMLPAVAREDIRVSSPLLTGKLTLTRTRLDLAWQFAADALVAKSLALEKPALEGTLGLENGLMEGAIRAQDQRARLMDRSLTLDRLDAVWRADLDDKTWSFSVSDLASNWLTAKGLMARGQGADVAVANGTVTLLPAFLAEFGGGQITGGRLDVALSAEPAGSGFAFTVNGTGDGLKLANPRLAALIGDAPRLELKAAFEDGRIDFTDALLTAPLIAAKAAGAYDTTGQRINLAATVELKDMVPLTGDAVELPDGLTVTLSADGPVDALDLQVSSSLARVEGYGITLSDVQANATLNGGAKGNFTLTAQSRLGPVGVTSPFDLEGGISLPDIRLKTPLLIGKGSLSQPEGGEMAASMQFNLAKSSETVRGSGHIDATYANGKVTATLAAEKLRILVPGRFPIRLRTAEGSFDLDLTGAAYAGTLKAEGFVQGAQRINRIDLSADSTAATPIQLAAAGNWVREFSATLGLNPAGETITANLKARYGEMTAETPSPLVLTRGENWTLDIPDLMLAGGTVRGQVMGHSGNLPAIRLSANGLDLTALNLLAPGLVAGGTLSAEIDTQPSAEDFTGTLKLTLAKVSLLSGDLVGPDAYDMQLEGTATEGTLNVAGRILQGAAEQGRITARLPYQVDGAVVRLDGNAPVAARLDWKGDITPLWALARRPDHYLGGDFKGTLTLAGTANDPRFDGRISLTNGRYEYERLGLKADITALELTGTQDRVELTRLEATDGEKGKLSGVGAFTLTPDFDFPGSLKLSLADFHVAQLETLDAKASADLSYVRENRKASLTGTIKTGPVRVRMPRELPPSVVEIEVTEVNGIAEDSEAAATAPMQAAPTSFDLKVDIADRFQFSGRGLESEWTGNLQVKGTSADPRITGQMRLKNGTFTFASKRFTLADGRITFSGRKGIDPDLSMRATLPAPGITANMQISGRPSAPSFVLSSTPALPEDEILARILFGRSVSEMSALQFAELAVAAEGLRSGRSSSLTGGIGRRLGLDNLAVISGGENGDETLITGGKYLTDNIYLEVETAPTRNETTTRLKINLTDRLLLESEAGAAPGNRLRLKWFWEY</sequence>
<dbReference type="GO" id="GO:0005886">
    <property type="term" value="C:plasma membrane"/>
    <property type="evidence" value="ECO:0007669"/>
    <property type="project" value="InterPro"/>
</dbReference>
<dbReference type="PANTHER" id="PTHR36985:SF1">
    <property type="entry name" value="TRANSLOCATION AND ASSEMBLY MODULE SUBUNIT TAMB"/>
    <property type="match status" value="1"/>
</dbReference>
<evidence type="ECO:0000256" key="2">
    <source>
        <dbReference type="ARBA" id="ARBA00022692"/>
    </source>
</evidence>
<evidence type="ECO:0000313" key="7">
    <source>
        <dbReference type="Proteomes" id="UP001217500"/>
    </source>
</evidence>
<keyword evidence="7" id="KW-1185">Reference proteome</keyword>
<dbReference type="EMBL" id="CP116805">
    <property type="protein sequence ID" value="WCL55287.1"/>
    <property type="molecule type" value="Genomic_DNA"/>
</dbReference>
<keyword evidence="3" id="KW-1133">Transmembrane helix</keyword>
<dbReference type="KEGG" id="gso:PH603_05890"/>
<evidence type="ECO:0000256" key="3">
    <source>
        <dbReference type="ARBA" id="ARBA00022989"/>
    </source>
</evidence>
<protein>
    <submittedName>
        <fullName evidence="6">Translocation/assembly module TamB domain-containing protein</fullName>
    </submittedName>
</protein>
<dbReference type="GO" id="GO:0009306">
    <property type="term" value="P:protein secretion"/>
    <property type="evidence" value="ECO:0007669"/>
    <property type="project" value="InterPro"/>
</dbReference>
<dbReference type="InterPro" id="IPR007452">
    <property type="entry name" value="TamB_C"/>
</dbReference>
<dbReference type="GO" id="GO:0097347">
    <property type="term" value="C:TAM protein secretion complex"/>
    <property type="evidence" value="ECO:0007669"/>
    <property type="project" value="TreeGrafter"/>
</dbReference>
<dbReference type="Proteomes" id="UP001217500">
    <property type="component" value="Chromosome"/>
</dbReference>
<evidence type="ECO:0000259" key="5">
    <source>
        <dbReference type="Pfam" id="PF04357"/>
    </source>
</evidence>
<keyword evidence="2" id="KW-0812">Transmembrane</keyword>
<accession>A0AAE9XQE4</accession>
<organism evidence="6 7">
    <name type="scientific">Gimibacter soli</name>
    <dbReference type="NCBI Taxonomy" id="3024400"/>
    <lineage>
        <taxon>Bacteria</taxon>
        <taxon>Pseudomonadati</taxon>
        <taxon>Pseudomonadota</taxon>
        <taxon>Alphaproteobacteria</taxon>
        <taxon>Kordiimonadales</taxon>
        <taxon>Temperatibacteraceae</taxon>
        <taxon>Gimibacter</taxon>
    </lineage>
</organism>
<keyword evidence="4" id="KW-0472">Membrane</keyword>
<evidence type="ECO:0000256" key="4">
    <source>
        <dbReference type="ARBA" id="ARBA00023136"/>
    </source>
</evidence>
<dbReference type="Pfam" id="PF04357">
    <property type="entry name" value="TamB"/>
    <property type="match status" value="1"/>
</dbReference>
<dbReference type="PANTHER" id="PTHR36985">
    <property type="entry name" value="TRANSLOCATION AND ASSEMBLY MODULE SUBUNIT TAMB"/>
    <property type="match status" value="1"/>
</dbReference>
<name>A0AAE9XQE4_9PROT</name>
<comment type="subcellular location">
    <subcellularLocation>
        <location evidence="1">Membrane</location>
        <topology evidence="1">Single-pass membrane protein</topology>
    </subcellularLocation>
</comment>